<evidence type="ECO:0000313" key="1">
    <source>
        <dbReference type="EMBL" id="SNR80705.1"/>
    </source>
</evidence>
<dbReference type="AlphaFoldDB" id="A0A238ZAZ3"/>
<keyword evidence="2" id="KW-1185">Reference proteome</keyword>
<proteinExistence type="predicted"/>
<dbReference type="RefSeq" id="WP_089333454.1">
    <property type="nucleotide sequence ID" value="NZ_FZNS01000007.1"/>
</dbReference>
<sequence>MLLSHYLGLLENSEKQLSDAFEYVSRKHKDEPDIEQICQKLSAWSREHHGKVMSFCQKYSEQQSSEPDKLKRDLFAEKRSGSLTLLRDLHDLWLLAQEVQLCWIVIRQAALGLRDEELKATHEFCNARTKRQSDWLLGRIKQAAPQTLLVAEQ</sequence>
<protein>
    <recommendedName>
        <fullName evidence="3">Molybdopterin oxidoreductase</fullName>
    </recommendedName>
</protein>
<organism evidence="1 2">
    <name type="scientific">Hymenobacter mucosus</name>
    <dbReference type="NCBI Taxonomy" id="1411120"/>
    <lineage>
        <taxon>Bacteria</taxon>
        <taxon>Pseudomonadati</taxon>
        <taxon>Bacteroidota</taxon>
        <taxon>Cytophagia</taxon>
        <taxon>Cytophagales</taxon>
        <taxon>Hymenobacteraceae</taxon>
        <taxon>Hymenobacter</taxon>
    </lineage>
</organism>
<evidence type="ECO:0000313" key="2">
    <source>
        <dbReference type="Proteomes" id="UP000198310"/>
    </source>
</evidence>
<name>A0A238ZAZ3_9BACT</name>
<gene>
    <name evidence="1" type="ORF">SAMN06269173_10788</name>
</gene>
<evidence type="ECO:0008006" key="3">
    <source>
        <dbReference type="Google" id="ProtNLM"/>
    </source>
</evidence>
<reference evidence="2" key="1">
    <citation type="submission" date="2017-06" db="EMBL/GenBank/DDBJ databases">
        <authorList>
            <person name="Varghese N."/>
            <person name="Submissions S."/>
        </authorList>
    </citation>
    <scope>NUCLEOTIDE SEQUENCE [LARGE SCALE GENOMIC DNA]</scope>
    <source>
        <strain evidence="2">DSM 28041</strain>
    </source>
</reference>
<accession>A0A238ZAZ3</accession>
<dbReference type="Proteomes" id="UP000198310">
    <property type="component" value="Unassembled WGS sequence"/>
</dbReference>
<dbReference type="EMBL" id="FZNS01000007">
    <property type="protein sequence ID" value="SNR80705.1"/>
    <property type="molecule type" value="Genomic_DNA"/>
</dbReference>